<keyword evidence="4" id="KW-0812">Transmembrane</keyword>
<dbReference type="PANTHER" id="PTHR48090">
    <property type="entry name" value="UNDECAPRENYL-PHOSPHATE 4-DEOXY-4-FORMAMIDO-L-ARABINOSE TRANSFERASE-RELATED"/>
    <property type="match status" value="1"/>
</dbReference>
<gene>
    <name evidence="9" type="ORF">DSCOOX_15120</name>
</gene>
<reference evidence="9 10" key="1">
    <citation type="submission" date="2019-11" db="EMBL/GenBank/DDBJ databases">
        <title>Comparative genomics of hydrocarbon-degrading Desulfosarcina strains.</title>
        <authorList>
            <person name="Watanabe M."/>
            <person name="Kojima H."/>
            <person name="Fukui M."/>
        </authorList>
    </citation>
    <scope>NUCLEOTIDE SEQUENCE [LARGE SCALE GENOMIC DNA]</scope>
    <source>
        <strain evidence="10">oXyS1</strain>
    </source>
</reference>
<dbReference type="Proteomes" id="UP000422108">
    <property type="component" value="Chromosome"/>
</dbReference>
<accession>A0A5K8A6U5</accession>
<keyword evidence="5" id="KW-0448">Lipopolysaccharide biosynthesis</keyword>
<keyword evidence="2" id="KW-0328">Glycosyltransferase</keyword>
<keyword evidence="7" id="KW-0472">Membrane</keyword>
<dbReference type="GO" id="GO:0009103">
    <property type="term" value="P:lipopolysaccharide biosynthetic process"/>
    <property type="evidence" value="ECO:0007669"/>
    <property type="project" value="UniProtKB-KW"/>
</dbReference>
<evidence type="ECO:0000256" key="1">
    <source>
        <dbReference type="ARBA" id="ARBA00022475"/>
    </source>
</evidence>
<keyword evidence="3" id="KW-0808">Transferase</keyword>
<dbReference type="PANTHER" id="PTHR48090:SF3">
    <property type="entry name" value="UNDECAPRENYL-PHOSPHATE 4-DEOXY-4-FORMAMIDO-L-ARABINOSE TRANSFERASE"/>
    <property type="match status" value="1"/>
</dbReference>
<evidence type="ECO:0000313" key="9">
    <source>
        <dbReference type="EMBL" id="BBO88332.1"/>
    </source>
</evidence>
<evidence type="ECO:0000313" key="10">
    <source>
        <dbReference type="Proteomes" id="UP000422108"/>
    </source>
</evidence>
<evidence type="ECO:0000256" key="6">
    <source>
        <dbReference type="ARBA" id="ARBA00022989"/>
    </source>
</evidence>
<evidence type="ECO:0000256" key="4">
    <source>
        <dbReference type="ARBA" id="ARBA00022692"/>
    </source>
</evidence>
<dbReference type="AlphaFoldDB" id="A0A5K8A6U5"/>
<dbReference type="Gene3D" id="3.90.550.10">
    <property type="entry name" value="Spore Coat Polysaccharide Biosynthesis Protein SpsA, Chain A"/>
    <property type="match status" value="1"/>
</dbReference>
<dbReference type="InterPro" id="IPR029044">
    <property type="entry name" value="Nucleotide-diphossugar_trans"/>
</dbReference>
<feature type="domain" description="Glycosyltransferase 2-like" evidence="8">
    <location>
        <begin position="7"/>
        <end position="168"/>
    </location>
</feature>
<keyword evidence="6" id="KW-1133">Transmembrane helix</keyword>
<evidence type="ECO:0000256" key="5">
    <source>
        <dbReference type="ARBA" id="ARBA00022985"/>
    </source>
</evidence>
<evidence type="ECO:0000256" key="2">
    <source>
        <dbReference type="ARBA" id="ARBA00022676"/>
    </source>
</evidence>
<proteinExistence type="predicted"/>
<protein>
    <recommendedName>
        <fullName evidence="8">Glycosyltransferase 2-like domain-containing protein</fullName>
    </recommendedName>
</protein>
<dbReference type="InterPro" id="IPR001173">
    <property type="entry name" value="Glyco_trans_2-like"/>
</dbReference>
<keyword evidence="10" id="KW-1185">Reference proteome</keyword>
<evidence type="ECO:0000259" key="8">
    <source>
        <dbReference type="Pfam" id="PF00535"/>
    </source>
</evidence>
<organism evidence="9 10">
    <name type="scientific">Desulfosarcina ovata subsp. ovata</name>
    <dbReference type="NCBI Taxonomy" id="2752305"/>
    <lineage>
        <taxon>Bacteria</taxon>
        <taxon>Pseudomonadati</taxon>
        <taxon>Thermodesulfobacteriota</taxon>
        <taxon>Desulfobacteria</taxon>
        <taxon>Desulfobacterales</taxon>
        <taxon>Desulfosarcinaceae</taxon>
        <taxon>Desulfosarcina</taxon>
    </lineage>
</organism>
<name>A0A5K8A6U5_9BACT</name>
<dbReference type="SUPFAM" id="SSF53448">
    <property type="entry name" value="Nucleotide-diphospho-sugar transferases"/>
    <property type="match status" value="1"/>
</dbReference>
<dbReference type="RefSeq" id="WP_155309655.1">
    <property type="nucleotide sequence ID" value="NZ_AP021879.1"/>
</dbReference>
<evidence type="ECO:0000256" key="3">
    <source>
        <dbReference type="ARBA" id="ARBA00022679"/>
    </source>
</evidence>
<dbReference type="GO" id="GO:0099621">
    <property type="term" value="F:undecaprenyl-phosphate 4-deoxy-4-formamido-L-arabinose transferase activity"/>
    <property type="evidence" value="ECO:0007669"/>
    <property type="project" value="TreeGrafter"/>
</dbReference>
<dbReference type="Pfam" id="PF00535">
    <property type="entry name" value="Glycos_transf_2"/>
    <property type="match status" value="1"/>
</dbReference>
<keyword evidence="1" id="KW-1003">Cell membrane</keyword>
<dbReference type="GO" id="GO:0005886">
    <property type="term" value="C:plasma membrane"/>
    <property type="evidence" value="ECO:0007669"/>
    <property type="project" value="TreeGrafter"/>
</dbReference>
<evidence type="ECO:0000256" key="7">
    <source>
        <dbReference type="ARBA" id="ARBA00023136"/>
    </source>
</evidence>
<sequence length="236" mass="27193">MKPKNISIVIPFHQEEASLKELIPRLMEVIRSLENSVEVILVDDASSDGGATVVESFRAYHPEIRLIRLKTRGGQTGCYRAAFEQAQGDYILRMDADLQDDPRDLPRFMEKIADGYELIMGLREARKHPRLLRAASMVYDLLVLLLFNSPLHSNSGSYVAFRADLVKNIPYRRNDHRYLSLIAMRRGAKRIGEVFVRHNERQWGVSKYRSIKKVILGIPEVIMFMGRYLLGVYDLQ</sequence>
<dbReference type="EMBL" id="AP021879">
    <property type="protein sequence ID" value="BBO88332.1"/>
    <property type="molecule type" value="Genomic_DNA"/>
</dbReference>
<dbReference type="InterPro" id="IPR050256">
    <property type="entry name" value="Glycosyltransferase_2"/>
</dbReference>